<dbReference type="EMBL" id="WJQU01000001">
    <property type="protein sequence ID" value="KAJ6647263.1"/>
    <property type="molecule type" value="Genomic_DNA"/>
</dbReference>
<dbReference type="PANTHER" id="PTHR13318">
    <property type="entry name" value="PARTNER OF PAIRED, ISOFORM B-RELATED"/>
    <property type="match status" value="1"/>
</dbReference>
<dbReference type="GO" id="GO:0019005">
    <property type="term" value="C:SCF ubiquitin ligase complex"/>
    <property type="evidence" value="ECO:0007669"/>
    <property type="project" value="TreeGrafter"/>
</dbReference>
<dbReference type="Proteomes" id="UP001151699">
    <property type="component" value="Chromosome A"/>
</dbReference>
<evidence type="ECO:0000313" key="2">
    <source>
        <dbReference type="Proteomes" id="UP001151699"/>
    </source>
</evidence>
<sequence length="260" mass="30006">MFRAIRGDDTHLNPSSLFNICLRLVTKNINDAEPYAFVDLPSYIKRKIVRRTTRYVFRKTNVGFKNEELLKALLDREMISLNLTNSTITNYTINNVAEICTNLHELLLDEVRCTLTEDELQEFLPKMKFLRLLNLKGVYAVTDKSISGLVTLTYLNHLVLKSCSRLTDGCIATLRNIKLQRLDMSCTQITDEWIGSLEFSPLYETVFDLNLSFCKNLTNRKLCALNWSKLKYLGLLGIDDIQFMDDVNELKSVFWSVPLV</sequence>
<accession>A0A9Q0NBX6</accession>
<keyword evidence="2" id="KW-1185">Reference proteome</keyword>
<dbReference type="SUPFAM" id="SSF52047">
    <property type="entry name" value="RNI-like"/>
    <property type="match status" value="1"/>
</dbReference>
<name>A0A9Q0NBX6_9DIPT</name>
<dbReference type="Gene3D" id="3.80.10.10">
    <property type="entry name" value="Ribonuclease Inhibitor"/>
    <property type="match status" value="2"/>
</dbReference>
<gene>
    <name evidence="1" type="primary">amn1</name>
    <name evidence="1" type="ORF">Bhyg_02485</name>
</gene>
<organism evidence="1 2">
    <name type="scientific">Pseudolycoriella hygida</name>
    <dbReference type="NCBI Taxonomy" id="35572"/>
    <lineage>
        <taxon>Eukaryota</taxon>
        <taxon>Metazoa</taxon>
        <taxon>Ecdysozoa</taxon>
        <taxon>Arthropoda</taxon>
        <taxon>Hexapoda</taxon>
        <taxon>Insecta</taxon>
        <taxon>Pterygota</taxon>
        <taxon>Neoptera</taxon>
        <taxon>Endopterygota</taxon>
        <taxon>Diptera</taxon>
        <taxon>Nematocera</taxon>
        <taxon>Sciaroidea</taxon>
        <taxon>Sciaridae</taxon>
        <taxon>Pseudolycoriella</taxon>
    </lineage>
</organism>
<comment type="caution">
    <text evidence="1">The sequence shown here is derived from an EMBL/GenBank/DDBJ whole genome shotgun (WGS) entry which is preliminary data.</text>
</comment>
<dbReference type="AlphaFoldDB" id="A0A9Q0NBX6"/>
<reference evidence="1" key="1">
    <citation type="submission" date="2022-07" db="EMBL/GenBank/DDBJ databases">
        <authorList>
            <person name="Trinca V."/>
            <person name="Uliana J.V.C."/>
            <person name="Torres T.T."/>
            <person name="Ward R.J."/>
            <person name="Monesi N."/>
        </authorList>
    </citation>
    <scope>NUCLEOTIDE SEQUENCE</scope>
    <source>
        <strain evidence="1">HSMRA1968</strain>
        <tissue evidence="1">Whole embryos</tissue>
    </source>
</reference>
<proteinExistence type="predicted"/>
<dbReference type="GO" id="GO:0031146">
    <property type="term" value="P:SCF-dependent proteasomal ubiquitin-dependent protein catabolic process"/>
    <property type="evidence" value="ECO:0007669"/>
    <property type="project" value="TreeGrafter"/>
</dbReference>
<protein>
    <submittedName>
        <fullName evidence="1">Protein AMN1 like</fullName>
    </submittedName>
</protein>
<dbReference type="OrthoDB" id="10257471at2759"/>
<dbReference type="InterPro" id="IPR032675">
    <property type="entry name" value="LRR_dom_sf"/>
</dbReference>
<evidence type="ECO:0000313" key="1">
    <source>
        <dbReference type="EMBL" id="KAJ6647263.1"/>
    </source>
</evidence>